<dbReference type="SUPFAM" id="SSF48403">
    <property type="entry name" value="Ankyrin repeat"/>
    <property type="match status" value="1"/>
</dbReference>
<dbReference type="SUPFAM" id="SSF48452">
    <property type="entry name" value="TPR-like"/>
    <property type="match status" value="2"/>
</dbReference>
<evidence type="ECO:0000259" key="8">
    <source>
        <dbReference type="Pfam" id="PF00580"/>
    </source>
</evidence>
<dbReference type="InterPro" id="IPR013986">
    <property type="entry name" value="DExx_box_DNA_helicase_dom_sf"/>
</dbReference>
<dbReference type="Gene3D" id="3.40.50.300">
    <property type="entry name" value="P-loop containing nucleotide triphosphate hydrolases"/>
    <property type="match status" value="2"/>
</dbReference>
<evidence type="ECO:0000256" key="2">
    <source>
        <dbReference type="ARBA" id="ARBA00022801"/>
    </source>
</evidence>
<dbReference type="InterPro" id="IPR039904">
    <property type="entry name" value="TRANK1"/>
</dbReference>
<dbReference type="InterPro" id="IPR014016">
    <property type="entry name" value="UvrD-like_ATP-bd"/>
</dbReference>
<feature type="repeat" description="ANK" evidence="5">
    <location>
        <begin position="298"/>
        <end position="336"/>
    </location>
</feature>
<keyword evidence="9" id="KW-1185">Reference proteome</keyword>
<dbReference type="GeneID" id="111127160"/>
<dbReference type="InterPro" id="IPR019734">
    <property type="entry name" value="TPR_rpt"/>
</dbReference>
<dbReference type="GO" id="GO:0004386">
    <property type="term" value="F:helicase activity"/>
    <property type="evidence" value="ECO:0007669"/>
    <property type="project" value="UniProtKB-KW"/>
</dbReference>
<sequence length="3895" mass="449116">MNFGGGPPFWNGPPDPMFLHVQTQIFHHKKQEAQQALNENRLQQAVELYTEALNITQLLPHLYQEVPKVLSNRSLVFYRQKKFHQALEDANLCVQLSPVWIKGYWRAAQAHKGLKQVKNALDATIAGYGVSLSQDQEDDLLSFLVEIVTTIISLRYDPDNMLERSEIHPGPIPTQKKLLKRLASINCWEGVSLLVTGVHTGPPSSLDASATSCPVENLSVGTLLQNTTTPQLVRFGVDLAVCLLKSGASYEDIEQKMKKPVIHVGLRVALDTGNITLIKLMFSQYLLTPETKDAIDSDGRTGYHLLVHSGRINESVGETLLRLLINNGCKPSIYDRSGKLPIDYLTPNDLGYNILSTSTNIAGSDLKNKILQMKENGNLAYKNKDYEEALVFYNRAINLARGFENLNRDLAVVLTNRSTVHSMMHSTIEALEDAEEAVKCDQTWMKGHWRRGQILRQMKNFRESYSAFLEGYRKGDGTPSEKCNILVEAVLSFTNISESHEMQVSYKGLSKVPNKDWREVLKKLSNRGEWTAIRYLVLGITFGFRDGHVTPTGVARSADFHGITYSSLFQLLETHENPVSLSPWICPLVLVLITQRDDLESLMRFRGTEMDSPLTAATRFCALIGDTLLLSHIPNSPQMMEFVDGLGDTPFHTLFKMSRCPQGKFLATFVKLLLQKGVSPYVRDLNQLLPIDYVDPSKNKETFDILRKFTQPTANGKPKMEPKINPPGIPQTTNAKSNLTPKALQETKHPTKSNPKIQYLKSAANEMFKKGNIPVALDMYSNLLNFIFNECIEEVDNHEIAVLYGNQVECLLRMGLYDDAYEAAVESVAYDAHWFKSHLRVGKVHAAMGNFEKAVQAFGNSCNELDDSPANFSIRLEILEELSNSAPKNTELVSEELKLFLDMKGCNQQAWAMTSCNLIGKGQWDSARFAYLQYLGQVNMLKPFGRYHVVKVNLQSLCDLDQIVKEKWVMDLIRFFLIMRGDDYRTLSIERGDSYFHAVVRMTLVTNNLGLLDMTLTKVNENKDQNTKDSQGNTVLHVAAKEERAKAETRFRVIIALLEVEVNPLIKNKAGKYAVQYLPRGDQRPVGLLHQKMAEQEAMENELKKFKARKEQEQARMERERNLELHRLQREEKREEMERKQQIKKQKKEEEARKKETSQNMTTNSACVEYCEHRIEEAKEKLKENNMRHGYLRLAEVLKKEHKSEKHKKLEKMALDILITSLGRSLNPEIPEKLAKIPHRLYEKIVQGLAANEKWRQVYVTVKEHRLYYGDRSLTNFAKSMSLAKVIRHSSFQGSEQLLVDIVDCMLNSGAELEKEGKFTILAAVQECQFKVLEVLFNWGANPVHLSINQGDTPIHAALSIALERDKGNFSILNSFFAMYEKDPEKYPMLDPNRTNAEGDGLFHLVAKAKYSATTQRATELLCDKKVNASVINKEGKLPKDYLNSKNDRRLQFFRLASVGGVIKPKKKQKAKFSKVDESKAPTEEEAEHEDIMMEERQDEIPTKSVEIREIKSKLVPPSQKAVVKRHIEGMIFEMPDIPYSIFNPKVVKVDEIPSFRRKKEEPTEDEKTEEPVITQEVDMQEEVEEAQEAGEDQGKLEDFQIDPQVFDNLEWEVECTADVWKTLMDKKVVPELKQRIILKIQLLAKGEWRTHLYKELKNVPPTIKLYEVKLSKASRIIWELATAFSPRLSEDAEKRLQYSEDEGNQPVRGGKIYSEVIRVWDIVFDHDKIFKSVQRIIKSHCRGKECIIQRKLKGVKQSQFQDSIGKRFPMAFAESDVDFDAKSLQEYQEKRYYPPASSNETEYHILKFYNFDSNLVSCVLHNLQVKVDFPFRVTDLEHAIINLKSKAPILLLGRSGTGKTMCCLYRLWSQYVSYWTGAIEGNVKLLPRCRVSQQEEETADVPKSLSMPTLQRSTISPKESASGGVTPVGVSQSIPSDTPTPPEPVNPPTEQKTGFFSRLFKSKDSAAAKKPETEVGDDEENSEEEASEEEAEPVAEGEEDQEEKEEGQLYDHLHQIFITKNVILCSEVQKNFKELSHACDVARNFVSTDDQPLPNRIQDISDNQFPIFITSKKLLLMLDASLKKPCFFERNKDGSLKVEIQGWSESDGTFSFLPMLEEGSDDEEEEEDQYQDIEDDENEQELKNRPPKKVDPRREVTYEVFAEEVWPRICKKFSGRYHPSLIWMEIMSFIQGSFEALSKPSGYLSKQEYLVLGRKRAPNFSGEREHIYDIFKRYDHFKRQKFLFDETDLVQNVYNRLKKEKEMNWIIHQIYVDETQDFTQAELCLLLRVCHSPNEMFLTGDTAQSIMRGIAFRFNDLRSLFFYAKKSMHAIGKFAGVKVPKMVHQLTHNYRSHDGILSLASSILDLMVEFFPESFDRLQKDQGLFQGPRPVLLESCSFSDLAVLLRGNKRKSSHIEFGAHQAILVVNDAARDSIPEELNLGLILTIYEAKGLEFDDILLYNFFKDSQATKEWRAVTQYLEKLATTHNKSSPHTSESLVEIDADVIQMSNRPRPMTFDPNQHKVLNAELKRLYTAVTRARVNVWIFDEDMEKRAPMFEYFKARKLTRNSSEVENDTAGGMFAEESTTEQWLQRGDEFMKHSLYEVAAKCFNRGQNFHMERIAIAHHSALLASRRKDNPFEMREAFLLAAEKFLECDLPNKAVICLQNAREKELVALLYEKTNQLERAGKSYCKLKRPLKASRCYEQLGKFNMAVETLVEDDLYEMAIDTLKRYKHLKEDLEKDGITMPQILVENAPSQRHTTESLSFKSAVNYHRLDNKEKMMAALERLPKLEERTDFLISRNYIEEAASLLEKNEKLQEAVDFYTKAGMNRKALRCAQKSGDKNAIGQSLILDSKIRLNGYKEFDIIEKDVRNEICENLDQAFLSLQDLDNKLGAGEAALLRGELTGNIEFINKAFGAFLKSKPYKSEIGQLECMHWMVHNSDLTNRKNLSQCIFGMQNLFKILSVLAHPEDDQERIRLTEIVKFFGFYHEGDENKLVYYPKQQPRALREWPKRRRQDFKCEEDKLRVQMDIFELLVSRGMEWKKKLEETITTLRNGSHQCPFFKLGEPCSFQTVDDVSPSCPFLHASVNPKNFDILTEYDILAVELELHIHQGAEDVMMQNKDGEFDVSKFIPKEQRYRACKWLLEDLIPENYHIASILSDPEKFNCTLRKLRYHKHPYYVRKRIIRYLKSLYDEMKNGERKDNIKVFVTINFINHLLNLDMRPKPDEIMRLFDDVMRKEFLKKQERRMIDWAMKLGLMVDYDDGRAYVQSIAKRFCDGYDQIMGANNNPSEALIQFTKFCVLLSNTGSPDILPHCNHLLLWMEYFTIVAFCLSAKVRNTPNFFFVVPESFISVVYFIDATFVQERGVPTFEAVQRHRIKNLVEDDMNLFHERLRKLIGIACGYDSKINLIQHVFQSIRPEKPINEKGYGIAERLLVLALVFICNLGKSVRPEIETKLMGELCKLQVMDEYPARLSNALKQVQQAGSPADVADALQTLLSKREGDCLQRCIWDNNRKRNGLQKQQLKTTELGKRFLMEEKTLQAMDNPHVFELSKLRIDEDETNDLDTQMTEEEKLEKDRNREEKERRDREERASKKITDFMKKVIFRLKTKNILKLVLIQLKKEKFNEKMKVFGSVQITDARCGVCAVDFREMSTYKAIPAEPVTSLNRQTSYDSEPSGMFQPSSPVLLPQSGFDSEKQTQTTPSPDAFMENPLIVSKTATKERIKEIRKEHEQSQQHKDKIKHFHHFRHKYNKEISDVLDKVRGFIQRHKLDTNVVETHFKEDYNINSFLREMREVENKISYIIRTCDWENADIKNKVDKMNGSYHSIKRFVEDKSREIQKRSDKQREATLAKVAAEEMEDDIDIHIEPVVEEPREKRKAKGRGKRKSQRR</sequence>
<dbReference type="GO" id="GO:0016787">
    <property type="term" value="F:hydrolase activity"/>
    <property type="evidence" value="ECO:0007669"/>
    <property type="project" value="UniProtKB-KW"/>
</dbReference>
<feature type="compositionally biased region" description="Acidic residues" evidence="7">
    <location>
        <begin position="2122"/>
        <end position="2140"/>
    </location>
</feature>
<dbReference type="SUPFAM" id="SSF52540">
    <property type="entry name" value="P-loop containing nucleoside triphosphate hydrolases"/>
    <property type="match status" value="1"/>
</dbReference>
<dbReference type="PANTHER" id="PTHR21529:SF4">
    <property type="entry name" value="TPR AND ANKYRIN REPEAT-CONTAINING PROTEIN 1"/>
    <property type="match status" value="1"/>
</dbReference>
<dbReference type="Gene3D" id="1.25.40.20">
    <property type="entry name" value="Ankyrin repeat-containing domain"/>
    <property type="match status" value="2"/>
</dbReference>
<proteinExistence type="predicted"/>
<feature type="region of interest" description="Disordered" evidence="7">
    <location>
        <begin position="1123"/>
        <end position="1161"/>
    </location>
</feature>
<feature type="region of interest" description="Disordered" evidence="7">
    <location>
        <begin position="2122"/>
        <end position="2151"/>
    </location>
</feature>
<dbReference type="Proteomes" id="UP000694844">
    <property type="component" value="Chromosome 1"/>
</dbReference>
<feature type="coiled-coil region" evidence="6">
    <location>
        <begin position="2801"/>
        <end position="2828"/>
    </location>
</feature>
<feature type="region of interest" description="Disordered" evidence="7">
    <location>
        <begin position="3869"/>
        <end position="3895"/>
    </location>
</feature>
<feature type="region of interest" description="Disordered" evidence="7">
    <location>
        <begin position="1896"/>
        <end position="2008"/>
    </location>
</feature>
<evidence type="ECO:0000313" key="10">
    <source>
        <dbReference type="RefSeq" id="XP_022327931.1"/>
    </source>
</evidence>
<dbReference type="InterPro" id="IPR011990">
    <property type="entry name" value="TPR-like_helical_dom_sf"/>
</dbReference>
<reference evidence="10" key="2">
    <citation type="submission" date="2025-08" db="UniProtKB">
        <authorList>
            <consortium name="RefSeq"/>
        </authorList>
    </citation>
    <scope>IDENTIFICATION</scope>
    <source>
        <tissue evidence="10">Whole sample</tissue>
    </source>
</reference>
<evidence type="ECO:0000256" key="6">
    <source>
        <dbReference type="SAM" id="Coils"/>
    </source>
</evidence>
<feature type="compositionally biased region" description="Pro residues" evidence="7">
    <location>
        <begin position="1939"/>
        <end position="1948"/>
    </location>
</feature>
<dbReference type="GO" id="GO:0005524">
    <property type="term" value="F:ATP binding"/>
    <property type="evidence" value="ECO:0007669"/>
    <property type="project" value="UniProtKB-KW"/>
</dbReference>
<dbReference type="KEGG" id="cvn:111127160"/>
<feature type="compositionally biased region" description="Basic and acidic residues" evidence="7">
    <location>
        <begin position="3869"/>
        <end position="3880"/>
    </location>
</feature>
<feature type="compositionally biased region" description="Basic and acidic residues" evidence="7">
    <location>
        <begin position="3574"/>
        <end position="3596"/>
    </location>
</feature>
<dbReference type="SMART" id="SM00248">
    <property type="entry name" value="ANK"/>
    <property type="match status" value="4"/>
</dbReference>
<evidence type="ECO:0000256" key="3">
    <source>
        <dbReference type="ARBA" id="ARBA00022806"/>
    </source>
</evidence>
<feature type="compositionally biased region" description="Basic and acidic residues" evidence="7">
    <location>
        <begin position="1123"/>
        <end position="1157"/>
    </location>
</feature>
<evidence type="ECO:0000313" key="9">
    <source>
        <dbReference type="Proteomes" id="UP000694844"/>
    </source>
</evidence>
<keyword evidence="5" id="KW-0040">ANK repeat</keyword>
<dbReference type="InterPro" id="IPR002110">
    <property type="entry name" value="Ankyrin_rpt"/>
</dbReference>
<feature type="compositionally biased region" description="Acidic residues" evidence="7">
    <location>
        <begin position="1975"/>
        <end position="2006"/>
    </location>
</feature>
<feature type="compositionally biased region" description="Basic and acidic residues" evidence="7">
    <location>
        <begin position="2141"/>
        <end position="2151"/>
    </location>
</feature>
<dbReference type="InterPro" id="IPR036770">
    <property type="entry name" value="Ankyrin_rpt-contain_sf"/>
</dbReference>
<organism evidence="9 10">
    <name type="scientific">Crassostrea virginica</name>
    <name type="common">Eastern oyster</name>
    <dbReference type="NCBI Taxonomy" id="6565"/>
    <lineage>
        <taxon>Eukaryota</taxon>
        <taxon>Metazoa</taxon>
        <taxon>Spiralia</taxon>
        <taxon>Lophotrochozoa</taxon>
        <taxon>Mollusca</taxon>
        <taxon>Bivalvia</taxon>
        <taxon>Autobranchia</taxon>
        <taxon>Pteriomorphia</taxon>
        <taxon>Ostreida</taxon>
        <taxon>Ostreoidea</taxon>
        <taxon>Ostreidae</taxon>
        <taxon>Crassostrea</taxon>
    </lineage>
</organism>
<feature type="compositionally biased region" description="Basic and acidic residues" evidence="7">
    <location>
        <begin position="1962"/>
        <end position="1974"/>
    </location>
</feature>
<dbReference type="PANTHER" id="PTHR21529">
    <property type="entry name" value="MAMMARY TURMOR VIRUS RECEPTOR HOMOLOG 1, 2 MTVR1, 2"/>
    <property type="match status" value="1"/>
</dbReference>
<evidence type="ECO:0000256" key="5">
    <source>
        <dbReference type="PROSITE-ProRule" id="PRU00023"/>
    </source>
</evidence>
<protein>
    <submittedName>
        <fullName evidence="10">TPR and ankyrin repeat-containing protein 1-like isoform X1</fullName>
    </submittedName>
</protein>
<keyword evidence="3" id="KW-0347">Helicase</keyword>
<feature type="region of interest" description="Disordered" evidence="7">
    <location>
        <begin position="3564"/>
        <end position="3596"/>
    </location>
</feature>
<dbReference type="OrthoDB" id="3156807at2759"/>
<dbReference type="SMART" id="SM00028">
    <property type="entry name" value="TPR"/>
    <property type="match status" value="6"/>
</dbReference>
<feature type="compositionally biased region" description="Polar residues" evidence="7">
    <location>
        <begin position="1907"/>
        <end position="1920"/>
    </location>
</feature>
<feature type="domain" description="UvrD-like helicase ATP-binding" evidence="8">
    <location>
        <begin position="2154"/>
        <end position="2308"/>
    </location>
</feature>
<evidence type="ECO:0000256" key="4">
    <source>
        <dbReference type="ARBA" id="ARBA00022840"/>
    </source>
</evidence>
<gene>
    <name evidence="10" type="primary">LOC111127160</name>
</gene>
<evidence type="ECO:0000256" key="1">
    <source>
        <dbReference type="ARBA" id="ARBA00022741"/>
    </source>
</evidence>
<feature type="region of interest" description="Disordered" evidence="7">
    <location>
        <begin position="713"/>
        <end position="736"/>
    </location>
</feature>
<feature type="compositionally biased region" description="Basic residues" evidence="7">
    <location>
        <begin position="3881"/>
        <end position="3895"/>
    </location>
</feature>
<dbReference type="Pfam" id="PF00580">
    <property type="entry name" value="UvrD-helicase"/>
    <property type="match status" value="1"/>
</dbReference>
<dbReference type="InterPro" id="IPR027417">
    <property type="entry name" value="P-loop_NTPase"/>
</dbReference>
<keyword evidence="4" id="KW-0067">ATP-binding</keyword>
<accession>A0A8B8DLQ8</accession>
<dbReference type="RefSeq" id="XP_022327931.1">
    <property type="nucleotide sequence ID" value="XM_022472223.1"/>
</dbReference>
<dbReference type="Gene3D" id="1.10.10.160">
    <property type="match status" value="1"/>
</dbReference>
<dbReference type="Gene3D" id="1.25.40.10">
    <property type="entry name" value="Tetratricopeptide repeat domain"/>
    <property type="match status" value="3"/>
</dbReference>
<name>A0A8B8DLQ8_CRAVI</name>
<keyword evidence="1" id="KW-0547">Nucleotide-binding</keyword>
<keyword evidence="6" id="KW-0175">Coiled coil</keyword>
<dbReference type="PROSITE" id="PS50088">
    <property type="entry name" value="ANK_REPEAT"/>
    <property type="match status" value="1"/>
</dbReference>
<reference evidence="9" key="1">
    <citation type="submission" date="2024-06" db="UniProtKB">
        <authorList>
            <consortium name="RefSeq"/>
        </authorList>
    </citation>
    <scope>NUCLEOTIDE SEQUENCE [LARGE SCALE GENOMIC DNA]</scope>
</reference>
<evidence type="ECO:0000256" key="7">
    <source>
        <dbReference type="SAM" id="MobiDB-lite"/>
    </source>
</evidence>
<keyword evidence="2" id="KW-0378">Hydrolase</keyword>